<dbReference type="EMBL" id="MU853756">
    <property type="protein sequence ID" value="KAK3945038.1"/>
    <property type="molecule type" value="Genomic_DNA"/>
</dbReference>
<protein>
    <recommendedName>
        <fullName evidence="8">p-aminobenzoic acid synthase</fullName>
    </recommendedName>
    <alternativeName>
        <fullName evidence="7">Para-aminobenzoate synthase</fullName>
    </alternativeName>
</protein>
<dbReference type="Pfam" id="PF26280">
    <property type="entry name" value="Ig_TRAPPC9-Trs120_2nd"/>
    <property type="match status" value="1"/>
</dbReference>
<feature type="domain" description="Glutamine amidotransferase" evidence="10">
    <location>
        <begin position="1472"/>
        <end position="1717"/>
    </location>
</feature>
<dbReference type="PANTHER" id="PTHR21512:SF5">
    <property type="entry name" value="TRAFFICKING PROTEIN PARTICLE COMPLEX SUBUNIT 9"/>
    <property type="match status" value="1"/>
</dbReference>
<gene>
    <name evidence="18" type="ORF">QBC46DRAFT_360604</name>
</gene>
<dbReference type="InterPro" id="IPR058564">
    <property type="entry name" value="TPR_TRAPPC9_Trs120"/>
</dbReference>
<evidence type="ECO:0000259" key="11">
    <source>
        <dbReference type="Pfam" id="PF00425"/>
    </source>
</evidence>
<evidence type="ECO:0000259" key="15">
    <source>
        <dbReference type="Pfam" id="PF26254"/>
    </source>
</evidence>
<feature type="region of interest" description="Disordered" evidence="9">
    <location>
        <begin position="2042"/>
        <end position="2069"/>
    </location>
</feature>
<dbReference type="Gene3D" id="3.40.50.880">
    <property type="match status" value="1"/>
</dbReference>
<dbReference type="Pfam" id="PF26282">
    <property type="entry name" value="Ig_TRAPPC9-Trs120_3rd"/>
    <property type="match status" value="1"/>
</dbReference>
<dbReference type="Pfam" id="PF26251">
    <property type="entry name" value="TPR_TRAPPC9-Trs120"/>
    <property type="match status" value="1"/>
</dbReference>
<feature type="domain" description="Trs120/TRAPPC9 TPR region" evidence="14">
    <location>
        <begin position="456"/>
        <end position="770"/>
    </location>
</feature>
<feature type="region of interest" description="Disordered" evidence="9">
    <location>
        <begin position="1507"/>
        <end position="1528"/>
    </location>
</feature>
<dbReference type="GO" id="GO:0046656">
    <property type="term" value="P:folic acid biosynthetic process"/>
    <property type="evidence" value="ECO:0007669"/>
    <property type="project" value="UniProtKB-KW"/>
</dbReference>
<keyword evidence="5" id="KW-0315">Glutamine amidotransferase</keyword>
<dbReference type="Proteomes" id="UP001303473">
    <property type="component" value="Unassembled WGS sequence"/>
</dbReference>
<proteinExistence type="predicted"/>
<evidence type="ECO:0000256" key="6">
    <source>
        <dbReference type="ARBA" id="ARBA00023034"/>
    </source>
</evidence>
<dbReference type="InterPro" id="IPR006221">
    <property type="entry name" value="TrpG/PapA_dom"/>
</dbReference>
<keyword evidence="4" id="KW-0289">Folate biosynthesis</keyword>
<evidence type="ECO:0000259" key="17">
    <source>
        <dbReference type="Pfam" id="PF26283"/>
    </source>
</evidence>
<feature type="region of interest" description="Disordered" evidence="9">
    <location>
        <begin position="1295"/>
        <end position="1316"/>
    </location>
</feature>
<evidence type="ECO:0000259" key="13">
    <source>
        <dbReference type="Pfam" id="PF08626"/>
    </source>
</evidence>
<dbReference type="GO" id="GO:0005802">
    <property type="term" value="C:trans-Golgi network"/>
    <property type="evidence" value="ECO:0007669"/>
    <property type="project" value="TreeGrafter"/>
</dbReference>
<dbReference type="InterPro" id="IPR006805">
    <property type="entry name" value="Anth_synth_I_N"/>
</dbReference>
<feature type="domain" description="Trs120/TRAPPC9 N-terminal" evidence="13">
    <location>
        <begin position="5"/>
        <end position="422"/>
    </location>
</feature>
<dbReference type="InterPro" id="IPR010117">
    <property type="entry name" value="PabB_fungal"/>
</dbReference>
<dbReference type="PRINTS" id="PR00099">
    <property type="entry name" value="CPSGATASE"/>
</dbReference>
<dbReference type="InterPro" id="IPR015890">
    <property type="entry name" value="Chorismate_C"/>
</dbReference>
<keyword evidence="19" id="KW-1185">Reference proteome</keyword>
<comment type="pathway">
    <text evidence="3">Cofactor biosynthesis; tetrahydrofolate biosynthesis; 4-aminobenzoate from chorismate: step 1/2.</text>
</comment>
<dbReference type="Gene3D" id="3.60.120.10">
    <property type="entry name" value="Anthranilate synthase"/>
    <property type="match status" value="1"/>
</dbReference>
<dbReference type="Pfam" id="PF00117">
    <property type="entry name" value="GATase"/>
    <property type="match status" value="1"/>
</dbReference>
<evidence type="ECO:0000256" key="4">
    <source>
        <dbReference type="ARBA" id="ARBA00022909"/>
    </source>
</evidence>
<evidence type="ECO:0000256" key="1">
    <source>
        <dbReference type="ARBA" id="ARBA00001000"/>
    </source>
</evidence>
<dbReference type="InterPro" id="IPR058563">
    <property type="entry name" value="Trs120_TRAPPC9_N"/>
</dbReference>
<dbReference type="GO" id="GO:0046820">
    <property type="term" value="F:4-amino-4-deoxychorismate synthase activity"/>
    <property type="evidence" value="ECO:0007669"/>
    <property type="project" value="UniProtKB-EC"/>
</dbReference>
<evidence type="ECO:0000259" key="14">
    <source>
        <dbReference type="Pfam" id="PF26251"/>
    </source>
</evidence>
<feature type="region of interest" description="Disordered" evidence="9">
    <location>
        <begin position="1417"/>
        <end position="1436"/>
    </location>
</feature>
<comment type="catalytic activity">
    <reaction evidence="1">
        <text>chorismate + L-glutamine = 4-amino-4-deoxychorismate + L-glutamate</text>
        <dbReference type="Rhea" id="RHEA:11672"/>
        <dbReference type="ChEBI" id="CHEBI:29748"/>
        <dbReference type="ChEBI" id="CHEBI:29985"/>
        <dbReference type="ChEBI" id="CHEBI:58359"/>
        <dbReference type="ChEBI" id="CHEBI:58406"/>
        <dbReference type="EC" id="2.6.1.85"/>
    </reaction>
</comment>
<feature type="domain" description="Anthranilate synthase component I N-terminal" evidence="12">
    <location>
        <begin position="1790"/>
        <end position="1953"/>
    </location>
</feature>
<reference evidence="19" key="1">
    <citation type="journal article" date="2023" name="Mol. Phylogenet. Evol.">
        <title>Genome-scale phylogeny and comparative genomics of the fungal order Sordariales.</title>
        <authorList>
            <person name="Hensen N."/>
            <person name="Bonometti L."/>
            <person name="Westerberg I."/>
            <person name="Brannstrom I.O."/>
            <person name="Guillou S."/>
            <person name="Cros-Aarteil S."/>
            <person name="Calhoun S."/>
            <person name="Haridas S."/>
            <person name="Kuo A."/>
            <person name="Mondo S."/>
            <person name="Pangilinan J."/>
            <person name="Riley R."/>
            <person name="LaButti K."/>
            <person name="Andreopoulos B."/>
            <person name="Lipzen A."/>
            <person name="Chen C."/>
            <person name="Yan M."/>
            <person name="Daum C."/>
            <person name="Ng V."/>
            <person name="Clum A."/>
            <person name="Steindorff A."/>
            <person name="Ohm R.A."/>
            <person name="Martin F."/>
            <person name="Silar P."/>
            <person name="Natvig D.O."/>
            <person name="Lalanne C."/>
            <person name="Gautier V."/>
            <person name="Ament-Velasquez S.L."/>
            <person name="Kruys A."/>
            <person name="Hutchinson M.I."/>
            <person name="Powell A.J."/>
            <person name="Barry K."/>
            <person name="Miller A.N."/>
            <person name="Grigoriev I.V."/>
            <person name="Debuchy R."/>
            <person name="Gladieux P."/>
            <person name="Hiltunen Thoren M."/>
            <person name="Johannesson H."/>
        </authorList>
    </citation>
    <scope>NUCLEOTIDE SEQUENCE [LARGE SCALE GENOMIC DNA]</scope>
    <source>
        <strain evidence="19">CBS 340.73</strain>
    </source>
</reference>
<comment type="caution">
    <text evidence="18">The sequence shown here is derived from an EMBL/GenBank/DDBJ whole genome shotgun (WGS) entry which is preliminary data.</text>
</comment>
<organism evidence="18 19">
    <name type="scientific">Diplogelasinospora grovesii</name>
    <dbReference type="NCBI Taxonomy" id="303347"/>
    <lineage>
        <taxon>Eukaryota</taxon>
        <taxon>Fungi</taxon>
        <taxon>Dikarya</taxon>
        <taxon>Ascomycota</taxon>
        <taxon>Pezizomycotina</taxon>
        <taxon>Sordariomycetes</taxon>
        <taxon>Sordariomycetidae</taxon>
        <taxon>Sordariales</taxon>
        <taxon>Diplogelasinosporaceae</taxon>
        <taxon>Diplogelasinospora</taxon>
    </lineage>
</organism>
<evidence type="ECO:0000256" key="3">
    <source>
        <dbReference type="ARBA" id="ARBA00005009"/>
    </source>
</evidence>
<dbReference type="PANTHER" id="PTHR21512">
    <property type="entry name" value="TRAFFICKING PROTEIN PARTICLE COMPLEX SUBUNIT 9"/>
    <property type="match status" value="1"/>
</dbReference>
<feature type="domain" description="Chorismate-utilising enzyme C-terminal" evidence="11">
    <location>
        <begin position="2010"/>
        <end position="2319"/>
    </location>
</feature>
<evidence type="ECO:0000259" key="16">
    <source>
        <dbReference type="Pfam" id="PF26282"/>
    </source>
</evidence>
<feature type="compositionally biased region" description="Low complexity" evidence="9">
    <location>
        <begin position="276"/>
        <end position="287"/>
    </location>
</feature>
<dbReference type="InterPro" id="IPR013935">
    <property type="entry name" value="Trs120_TRAPPC9"/>
</dbReference>
<dbReference type="Pfam" id="PF00425">
    <property type="entry name" value="Chorismate_bind"/>
    <property type="match status" value="1"/>
</dbReference>
<feature type="compositionally biased region" description="Polar residues" evidence="9">
    <location>
        <begin position="288"/>
        <end position="299"/>
    </location>
</feature>
<feature type="domain" description="Trs120/TRAPPC9 third Ig-like" evidence="16">
    <location>
        <begin position="1120"/>
        <end position="1285"/>
    </location>
</feature>
<evidence type="ECO:0000256" key="8">
    <source>
        <dbReference type="ARBA" id="ARBA00031904"/>
    </source>
</evidence>
<dbReference type="InterPro" id="IPR017926">
    <property type="entry name" value="GATASE"/>
</dbReference>
<evidence type="ECO:0000313" key="19">
    <source>
        <dbReference type="Proteomes" id="UP001303473"/>
    </source>
</evidence>
<accession>A0AAN6NJ86</accession>
<dbReference type="InterPro" id="IPR029062">
    <property type="entry name" value="Class_I_gatase-like"/>
</dbReference>
<dbReference type="CDD" id="cd01743">
    <property type="entry name" value="GATase1_Anthranilate_Synthase"/>
    <property type="match status" value="1"/>
</dbReference>
<evidence type="ECO:0000259" key="10">
    <source>
        <dbReference type="Pfam" id="PF00117"/>
    </source>
</evidence>
<evidence type="ECO:0000256" key="5">
    <source>
        <dbReference type="ARBA" id="ARBA00022962"/>
    </source>
</evidence>
<comment type="subcellular location">
    <subcellularLocation>
        <location evidence="2">Golgi apparatus</location>
    </subcellularLocation>
</comment>
<evidence type="ECO:0000256" key="2">
    <source>
        <dbReference type="ARBA" id="ARBA00004555"/>
    </source>
</evidence>
<dbReference type="Pfam" id="PF26254">
    <property type="entry name" value="Ig_TRAPPC9-Trs120_1st"/>
    <property type="match status" value="1"/>
</dbReference>
<dbReference type="SUPFAM" id="SSF52317">
    <property type="entry name" value="Class I glutamine amidotransferase-like"/>
    <property type="match status" value="1"/>
</dbReference>
<dbReference type="Pfam" id="PF08626">
    <property type="entry name" value="TRAPPC9-Trs120"/>
    <property type="match status" value="1"/>
</dbReference>
<evidence type="ECO:0000256" key="7">
    <source>
        <dbReference type="ARBA" id="ARBA00031329"/>
    </source>
</evidence>
<evidence type="ECO:0000313" key="18">
    <source>
        <dbReference type="EMBL" id="KAK3945038.1"/>
    </source>
</evidence>
<dbReference type="InterPro" id="IPR005801">
    <property type="entry name" value="ADC_synthase"/>
</dbReference>
<evidence type="ECO:0000256" key="9">
    <source>
        <dbReference type="SAM" id="MobiDB-lite"/>
    </source>
</evidence>
<dbReference type="InterPro" id="IPR058568">
    <property type="entry name" value="Ig_TRAPPC9_Trs120_4th"/>
</dbReference>
<dbReference type="Pfam" id="PF04715">
    <property type="entry name" value="Anth_synt_I_N"/>
    <property type="match status" value="1"/>
</dbReference>
<dbReference type="PROSITE" id="PS51273">
    <property type="entry name" value="GATASE_TYPE_1"/>
    <property type="match status" value="1"/>
</dbReference>
<feature type="domain" description="Trs120/TRAPPC9 first Ig-like" evidence="15">
    <location>
        <begin position="784"/>
        <end position="965"/>
    </location>
</feature>
<dbReference type="SUPFAM" id="SSF56322">
    <property type="entry name" value="ADC synthase"/>
    <property type="match status" value="1"/>
</dbReference>
<evidence type="ECO:0000259" key="12">
    <source>
        <dbReference type="Pfam" id="PF04715"/>
    </source>
</evidence>
<feature type="compositionally biased region" description="Polar residues" evidence="9">
    <location>
        <begin position="308"/>
        <end position="325"/>
    </location>
</feature>
<dbReference type="Pfam" id="PF26283">
    <property type="entry name" value="Ig_TRAPPC9-Trs120_4th"/>
    <property type="match status" value="1"/>
</dbReference>
<keyword evidence="6" id="KW-0333">Golgi apparatus</keyword>
<dbReference type="InterPro" id="IPR058567">
    <property type="entry name" value="Ig_TRAPPC9_Trs120_3rd"/>
</dbReference>
<feature type="region of interest" description="Disordered" evidence="9">
    <location>
        <begin position="240"/>
        <end position="345"/>
    </location>
</feature>
<dbReference type="InterPro" id="IPR058565">
    <property type="entry name" value="Ig_TRAPPC9_Trs120_1st"/>
</dbReference>
<feature type="domain" description="Trs120/TRAPPC9 fourth Ig-like" evidence="17">
    <location>
        <begin position="1290"/>
        <end position="1461"/>
    </location>
</feature>
<feature type="compositionally biased region" description="Low complexity" evidence="9">
    <location>
        <begin position="1295"/>
        <end position="1304"/>
    </location>
</feature>
<sequence length="2333" mass="256042">MSLDPLSPIAPARVKALVVPIGRIKRERFTTFVDRLNGEHVVHLGDISPDGRPNRNMFSPLAFPGGAMFYELMTHLPPPSHIALSPFDLYREPLVLIAVADGSELGNGVFSKRQSGGRTVEETNIRGLYQELEDLRDTHPKILVHQLLIFDYVASKEHPVSIPEGITTIPPAEKLKRTTMKTVMCDISSMLLAEMTTLAKSFEGMSYIDSPGQSSTIRQLNGAMSGGDESNGLARRNSQFALPTGTRSASASALADRSHVRMSMPPVPSRGTPLGSSSSTPARPSTPVNTRSGLSNPPTTFEDITGGENLSSDPTSPEQQTSSRPGTAEGFRTQSQDRVSVQGFGPGGLNERWRLKGKSRVQIVVGSLYLQAGRWSDAIRELSEGAAAAKSINDHLWHGKALELTVISLLLLGWAGIEFQVPIVLLPPADKNSGVAAAIQEAENRNPSQPRWLRNLQVYMPELLERTLALYSRISAEHLPPLPLSEATIRFCRILTALHVADGELGSKALEMIVYGKTPETPLTTSPRLNIIPTRTQIVTALLRAFPPSGSELLTTTDRIVILSGIASVLGVLGFQRKKAMVIRELVSVLIGGLVEARTRGAADVGIHPAAGLAALNGGMNGQSNGGAALDLSEGDIEHGIDAFLGLLLKTYGIVGSDMSLAATTTSDTPKTDDESDEALVSRIQKQSTVRFFGMQSVKLNILRACINFSEALPDFGGVLRFSSDLLRTAGSGIAPGPQREVAWPAITREEQVRLVANIKKTSSLSKRLGFSHLAAEFWDEFLLRGVKLEPLPVARTPIPHAKSALPDAAKARTSQDVDPFIYNPFLKQPETVADKILVAGEKASFRLTLQNTYEIDLDIESVRLESEGAEFESAVASTLIGPYRTHVLRVTGVPKSAGTLKITGAIIKIRGCRERRFAIFPKPWAPENEMKVKAIGLGALDKHLAQPTPATQPLTPESVEFNVIAPQPVVVVKSSTLPQSSVMILEGERQTFSVTLQNLSATTPVDFLLFSFQDSTQEPLQTALNSRDATPAELYEYELILAKKQALRIRTRGNGQDRRFIAPGGTSTFDFEILGKPGLTNGLISIDYARLGVPHDQVEDRFYTRQVSQELTITVNASVEVARWDVLPLHGSIPEPLWGRRGGHIERGVITGDEYCLLLLDLRNAWPSHMHVELEASDGARIEENILPGNTSRVVLPLKRVYLEDPHAFIPALNPSRQRQFVVSTHKISPDVERANREAFWYREKILETLKGRWKTTASVAGARIGSIELRNIRLTSRMIEAIKIDEVDIQISVDDPSSSRSGSGAGSGAEGGVDDGRGNVAFVDEFFNLRVKVTNRTDQPIYPLVRVMPALCHRPLNVALDFTRKFAWNGTLQQVLPMLGAKETTEVTQGITALCRGEFELTASVEETRVWKPVTEEDKRKSSAGAKNRPRSETETLMDAVLGAKERRIWHSRRPCLVTPLEMARAKILFLDAYDSFSNNIASLLTTLLGVDVFVLPIDSLLHPPTTSDEKNGTVGGAKNGTSNGREFHNRLREELRHYDAVVCGPGPGHPDNRKDVGLMHHIWQLEEEDVLPVLGICLGFQSLVKSSGGKVVRLKRGLHGMVRPIIPKRGTFREGAAEIKMGEGEDIFQGVQPFKATLYHSLCAKYGNYVHSGYPGSSIQWVSTTYHSDVVPLAWVLEERDGGEVEKILMGVKHKTLPFWGVQYHPESVCTEREGDQVIVNWFRAALKWNATRGRRAVEGTGLARQATRPSLLSQLSLPGRVTSKENFSREHRGGSLGGSTVPDIVDALGEESSKERIILDSANAAIPNASADVRGRYSIIALDLEHALQIKYRAGADFVAFENEKVREEVSLGAYGNSIWKFLASFHSARQLEPTADESPFVGGFMGYITYEQGLHDLGIPLTRDQFHHDEARGKAEKRRARQRTLRPDICFAWVTRSLVVDHATRVVHVQQLRSPHEFLNTGDGMDWVEKTAARLSTLQHRPSTEKGRQSECETSIQIEIPQPAYYEDNVQMCQEYIAAGESYELCLTDQTIIKRPRSNFHMPPITPKQQRRRQDYAEPSGTGVSSSWQLFKTLRARQPAPFASYIRLGGATLVSASPERFLQYSSDGLCSMRPMKGTVRKSEAVKTLDQAEKILHVPKEEAENLMIVDLVRHDLHGICGAGNVRVPDLLKVEEYQSVFQMITIVEGQLPKPAKGEKGYTGLDALAASLPPGSMTGAPKKRSCEILQNIEGHGGERSLYSGVVGYMCVTGKGDWSVTIRSMFRWDDENDNDGGVATLSDEVDGTLPTETWHIGAGGAVTILSTPKGEREEMFTKLAGPLSVFTEPDKK</sequence>
<name>A0AAN6NJ86_9PEZI</name>
<dbReference type="NCBIfam" id="TIGR01823">
    <property type="entry name" value="PabB-fungal"/>
    <property type="match status" value="1"/>
</dbReference>